<proteinExistence type="predicted"/>
<gene>
    <name evidence="1" type="ORF">L916_03280</name>
</gene>
<dbReference type="AlphaFoldDB" id="W2JMD8"/>
<reference evidence="1 2" key="1">
    <citation type="submission" date="2013-11" db="EMBL/GenBank/DDBJ databases">
        <title>The Genome Sequence of Phytophthora parasitica CJ05E6.</title>
        <authorList>
            <consortium name="The Broad Institute Genomics Platform"/>
            <person name="Russ C."/>
            <person name="Tyler B."/>
            <person name="Panabieres F."/>
            <person name="Shan W."/>
            <person name="Tripathy S."/>
            <person name="Grunwald N."/>
            <person name="Machado M."/>
            <person name="Johnson C.S."/>
            <person name="Arredondo F."/>
            <person name="Hong C."/>
            <person name="Coffey M."/>
            <person name="Young S.K."/>
            <person name="Zeng Q."/>
            <person name="Gargeya S."/>
            <person name="Fitzgerald M."/>
            <person name="Abouelleil A."/>
            <person name="Alvarado L."/>
            <person name="Chapman S.B."/>
            <person name="Gainer-Dewar J."/>
            <person name="Goldberg J."/>
            <person name="Griggs A."/>
            <person name="Gujja S."/>
            <person name="Hansen M."/>
            <person name="Howarth C."/>
            <person name="Imamovic A."/>
            <person name="Ireland A."/>
            <person name="Larimer J."/>
            <person name="McCowan C."/>
            <person name="Murphy C."/>
            <person name="Pearson M."/>
            <person name="Poon T.W."/>
            <person name="Priest M."/>
            <person name="Roberts A."/>
            <person name="Saif S."/>
            <person name="Shea T."/>
            <person name="Sykes S."/>
            <person name="Wortman J."/>
            <person name="Nusbaum C."/>
            <person name="Birren B."/>
        </authorList>
    </citation>
    <scope>NUCLEOTIDE SEQUENCE [LARGE SCALE GENOMIC DNA]</scope>
    <source>
        <strain evidence="1 2">CJ05E6</strain>
    </source>
</reference>
<evidence type="ECO:0000313" key="1">
    <source>
        <dbReference type="EMBL" id="ETL46917.1"/>
    </source>
</evidence>
<organism evidence="1 2">
    <name type="scientific">Phytophthora nicotianae</name>
    <name type="common">Potato buckeye rot agent</name>
    <name type="synonym">Phytophthora parasitica</name>
    <dbReference type="NCBI Taxonomy" id="4792"/>
    <lineage>
        <taxon>Eukaryota</taxon>
        <taxon>Sar</taxon>
        <taxon>Stramenopiles</taxon>
        <taxon>Oomycota</taxon>
        <taxon>Peronosporomycetes</taxon>
        <taxon>Peronosporales</taxon>
        <taxon>Peronosporaceae</taxon>
        <taxon>Phytophthora</taxon>
    </lineage>
</organism>
<dbReference type="EMBL" id="KI671427">
    <property type="protein sequence ID" value="ETL46917.1"/>
    <property type="molecule type" value="Genomic_DNA"/>
</dbReference>
<accession>W2JMD8</accession>
<dbReference type="Proteomes" id="UP000053864">
    <property type="component" value="Unassembled WGS sequence"/>
</dbReference>
<name>W2JMD8_PHYNI</name>
<sequence>MGSTLMHAQGTACFGGVDMVWDAAASFRDILV</sequence>
<protein>
    <submittedName>
        <fullName evidence="1">Uncharacterized protein</fullName>
    </submittedName>
</protein>
<evidence type="ECO:0000313" key="2">
    <source>
        <dbReference type="Proteomes" id="UP000053864"/>
    </source>
</evidence>